<accession>A0ABW0F657</accession>
<comment type="caution">
    <text evidence="1">The sequence shown here is derived from an EMBL/GenBank/DDBJ whole genome shotgun (WGS) entry which is preliminary data.</text>
</comment>
<dbReference type="Proteomes" id="UP001595976">
    <property type="component" value="Unassembled WGS sequence"/>
</dbReference>
<dbReference type="EMBL" id="JBHSLI010000006">
    <property type="protein sequence ID" value="MFC5294378.1"/>
    <property type="molecule type" value="Genomic_DNA"/>
</dbReference>
<protein>
    <submittedName>
        <fullName evidence="1">Uncharacterized protein</fullName>
    </submittedName>
</protein>
<evidence type="ECO:0000313" key="2">
    <source>
        <dbReference type="Proteomes" id="UP001595976"/>
    </source>
</evidence>
<proteinExistence type="predicted"/>
<sequence length="129" mass="14088">MLLLCGLLGGCVARGVAASGEDGGERVAAGRPTFLQQTYMTMDTRCRPVKRPTAVLTAAPRHGTVRMATRSARAAYGPGDHRHCDGRIGPSLAFEYTSRGDYRGPDGFDARVRYHDGEIRQARFKVEVY</sequence>
<organism evidence="1 2">
    <name type="scientific">Bosea minatitlanensis</name>
    <dbReference type="NCBI Taxonomy" id="128782"/>
    <lineage>
        <taxon>Bacteria</taxon>
        <taxon>Pseudomonadati</taxon>
        <taxon>Pseudomonadota</taxon>
        <taxon>Alphaproteobacteria</taxon>
        <taxon>Hyphomicrobiales</taxon>
        <taxon>Boseaceae</taxon>
        <taxon>Bosea</taxon>
    </lineage>
</organism>
<keyword evidence="2" id="KW-1185">Reference proteome</keyword>
<reference evidence="2" key="1">
    <citation type="journal article" date="2019" name="Int. J. Syst. Evol. Microbiol.">
        <title>The Global Catalogue of Microorganisms (GCM) 10K type strain sequencing project: providing services to taxonomists for standard genome sequencing and annotation.</title>
        <authorList>
            <consortium name="The Broad Institute Genomics Platform"/>
            <consortium name="The Broad Institute Genome Sequencing Center for Infectious Disease"/>
            <person name="Wu L."/>
            <person name="Ma J."/>
        </authorList>
    </citation>
    <scope>NUCLEOTIDE SEQUENCE [LARGE SCALE GENOMIC DNA]</scope>
    <source>
        <strain evidence="2">CGMCC 1.15643</strain>
    </source>
</reference>
<dbReference type="RefSeq" id="WP_158446797.1">
    <property type="nucleotide sequence ID" value="NZ_JAOAOS010000009.1"/>
</dbReference>
<evidence type="ECO:0000313" key="1">
    <source>
        <dbReference type="EMBL" id="MFC5294378.1"/>
    </source>
</evidence>
<name>A0ABW0F657_9HYPH</name>
<gene>
    <name evidence="1" type="ORF">ACFPK2_15425</name>
</gene>